<protein>
    <submittedName>
        <fullName evidence="2">Suppressor of fused domain protein</fullName>
    </submittedName>
</protein>
<gene>
    <name evidence="2" type="ORF">ACFSJH_20005</name>
</gene>
<accession>A0ABW4YQP3</accession>
<evidence type="ECO:0000313" key="2">
    <source>
        <dbReference type="EMBL" id="MFD2118001.1"/>
    </source>
</evidence>
<dbReference type="Proteomes" id="UP001597362">
    <property type="component" value="Unassembled WGS sequence"/>
</dbReference>
<evidence type="ECO:0000313" key="3">
    <source>
        <dbReference type="Proteomes" id="UP001597362"/>
    </source>
</evidence>
<organism evidence="2 3">
    <name type="scientific">Paenibacillus yanchengensis</name>
    <dbReference type="NCBI Taxonomy" id="2035833"/>
    <lineage>
        <taxon>Bacteria</taxon>
        <taxon>Bacillati</taxon>
        <taxon>Bacillota</taxon>
        <taxon>Bacilli</taxon>
        <taxon>Bacillales</taxon>
        <taxon>Paenibacillaceae</taxon>
        <taxon>Paenibacillus</taxon>
    </lineage>
</organism>
<keyword evidence="3" id="KW-1185">Reference proteome</keyword>
<proteinExistence type="predicted"/>
<feature type="domain" description="Suppressor of fused-like" evidence="1">
    <location>
        <begin position="63"/>
        <end position="216"/>
    </location>
</feature>
<comment type="caution">
    <text evidence="2">The sequence shown here is derived from an EMBL/GenBank/DDBJ whole genome shotgun (WGS) entry which is preliminary data.</text>
</comment>
<sequence>MIFKQSKLKEKKVIDVQISREPNREKNLEFDIRRTMILHLYMKEWSMPEYRVIITKPEGGIYIEIYYFPARNEEMPARFATVGLSNAIRKTGETIAAEWMLALKHDLGQESVDRIFTYFCDVIAHHIENITSSEVPRVMTESTLAPENWTAKALLLDELRGESEELEEIKIGEEVINVLWVVPITPKEACIILEEGIEVFDTFIEQQQHSIIDPTRS</sequence>
<name>A0ABW4YQP3_9BACL</name>
<dbReference type="Pfam" id="PF05076">
    <property type="entry name" value="SUFU"/>
    <property type="match status" value="1"/>
</dbReference>
<dbReference type="EMBL" id="JBHUHO010000049">
    <property type="protein sequence ID" value="MFD2118001.1"/>
    <property type="molecule type" value="Genomic_DNA"/>
</dbReference>
<dbReference type="InterPro" id="IPR020941">
    <property type="entry name" value="SUFU-like_domain"/>
</dbReference>
<evidence type="ECO:0000259" key="1">
    <source>
        <dbReference type="Pfam" id="PF05076"/>
    </source>
</evidence>
<dbReference type="RefSeq" id="WP_377775489.1">
    <property type="nucleotide sequence ID" value="NZ_JBHUHO010000049.1"/>
</dbReference>
<reference evidence="3" key="1">
    <citation type="journal article" date="2019" name="Int. J. Syst. Evol. Microbiol.">
        <title>The Global Catalogue of Microorganisms (GCM) 10K type strain sequencing project: providing services to taxonomists for standard genome sequencing and annotation.</title>
        <authorList>
            <consortium name="The Broad Institute Genomics Platform"/>
            <consortium name="The Broad Institute Genome Sequencing Center for Infectious Disease"/>
            <person name="Wu L."/>
            <person name="Ma J."/>
        </authorList>
    </citation>
    <scope>NUCLEOTIDE SEQUENCE [LARGE SCALE GENOMIC DNA]</scope>
    <source>
        <strain evidence="3">GH52</strain>
    </source>
</reference>